<feature type="transmembrane region" description="Helical" evidence="6">
    <location>
        <begin position="115"/>
        <end position="132"/>
    </location>
</feature>
<sequence length="350" mass="37253">MADAVLKEYALSFLEVAVAILVGILVGALVMALGGYNPWNAYYQLFVPTLTTTYGLEMTLSFAAPIMLTALTFAVGVRAGLFNIGAEGQMYMGALGAVLFGVVALPSFLYLPLEFALGTALGVLWGLIAGVLKAYRGVNEVVSTIMLNWIAYWVVETMRIYVIPNPLDASKTVSVPPAGRLPLLVSGTELSASIIVSVVVLLITYLLLWRTAVGYEIRAVGYNPVASRYGGINVSRVSLYSFIIGGMTAGVAGVCEVSGRPPSYAITTGLSNLMGLGFDGLAVSLIGNNHPLGILFASLFIGVMKAGSRNMQIWAHVPLEMVQTVQGLIIITLSIPGLMRLILRKARGWK</sequence>
<dbReference type="STRING" id="1184251.TCELL_1176"/>
<feature type="transmembrane region" description="Helical" evidence="6">
    <location>
        <begin position="144"/>
        <end position="163"/>
    </location>
</feature>
<gene>
    <name evidence="7" type="ordered locus">TCELL_1176</name>
</gene>
<dbReference type="eggNOG" id="arCOG00260">
    <property type="taxonomic scope" value="Archaea"/>
</dbReference>
<dbReference type="OrthoDB" id="86231at2157"/>
<keyword evidence="4 6" id="KW-1133">Transmembrane helix</keyword>
<evidence type="ECO:0000256" key="1">
    <source>
        <dbReference type="ARBA" id="ARBA00004651"/>
    </source>
</evidence>
<feature type="transmembrane region" description="Helical" evidence="6">
    <location>
        <begin position="54"/>
        <end position="77"/>
    </location>
</feature>
<evidence type="ECO:0000256" key="2">
    <source>
        <dbReference type="ARBA" id="ARBA00022475"/>
    </source>
</evidence>
<feature type="transmembrane region" description="Helical" evidence="6">
    <location>
        <begin position="89"/>
        <end position="109"/>
    </location>
</feature>
<dbReference type="EMBL" id="CP003531">
    <property type="protein sequence ID" value="AFK51599.1"/>
    <property type="molecule type" value="Genomic_DNA"/>
</dbReference>
<keyword evidence="3 6" id="KW-0812">Transmembrane</keyword>
<feature type="transmembrane region" description="Helical" evidence="6">
    <location>
        <begin position="324"/>
        <end position="343"/>
    </location>
</feature>
<dbReference type="InterPro" id="IPR001851">
    <property type="entry name" value="ABC_transp_permease"/>
</dbReference>
<feature type="transmembrane region" description="Helical" evidence="6">
    <location>
        <begin position="12"/>
        <end position="34"/>
    </location>
</feature>
<protein>
    <submittedName>
        <fullName evidence="7">Putative ABC transporter</fullName>
    </submittedName>
</protein>
<evidence type="ECO:0000256" key="4">
    <source>
        <dbReference type="ARBA" id="ARBA00022989"/>
    </source>
</evidence>
<dbReference type="PANTHER" id="PTHR47089:SF1">
    <property type="entry name" value="GUANOSINE ABC TRANSPORTER PERMEASE PROTEIN NUPP"/>
    <property type="match status" value="1"/>
</dbReference>
<evidence type="ECO:0000313" key="7">
    <source>
        <dbReference type="EMBL" id="AFK51599.1"/>
    </source>
</evidence>
<evidence type="ECO:0000256" key="5">
    <source>
        <dbReference type="ARBA" id="ARBA00023136"/>
    </source>
</evidence>
<evidence type="ECO:0000256" key="3">
    <source>
        <dbReference type="ARBA" id="ARBA00022692"/>
    </source>
</evidence>
<keyword evidence="8" id="KW-1185">Reference proteome</keyword>
<dbReference type="AlphaFoldDB" id="I3TFR1"/>
<dbReference type="PANTHER" id="PTHR47089">
    <property type="entry name" value="ABC TRANSPORTER, PERMEASE PROTEIN"/>
    <property type="match status" value="1"/>
</dbReference>
<dbReference type="CDD" id="cd06580">
    <property type="entry name" value="TM_PBP1_transp_TpRbsC_like"/>
    <property type="match status" value="1"/>
</dbReference>
<name>I3TFR1_THEC1</name>
<proteinExistence type="predicted"/>
<dbReference type="KEGG" id="thg:TCELL_1176"/>
<evidence type="ECO:0000256" key="6">
    <source>
        <dbReference type="SAM" id="Phobius"/>
    </source>
</evidence>
<dbReference type="GO" id="GO:0005886">
    <property type="term" value="C:plasma membrane"/>
    <property type="evidence" value="ECO:0007669"/>
    <property type="project" value="UniProtKB-SubCell"/>
</dbReference>
<comment type="subcellular location">
    <subcellularLocation>
        <location evidence="1">Cell membrane</location>
        <topology evidence="1">Multi-pass membrane protein</topology>
    </subcellularLocation>
</comment>
<keyword evidence="5 6" id="KW-0472">Membrane</keyword>
<feature type="transmembrane region" description="Helical" evidence="6">
    <location>
        <begin position="183"/>
        <end position="208"/>
    </location>
</feature>
<evidence type="ECO:0000313" key="8">
    <source>
        <dbReference type="Proteomes" id="UP000005270"/>
    </source>
</evidence>
<keyword evidence="2" id="KW-1003">Cell membrane</keyword>
<dbReference type="GeneID" id="13013495"/>
<feature type="transmembrane region" description="Helical" evidence="6">
    <location>
        <begin position="281"/>
        <end position="304"/>
    </location>
</feature>
<dbReference type="InParanoid" id="I3TFR1"/>
<dbReference type="HOGENOM" id="CLU_040769_0_1_2"/>
<dbReference type="GO" id="GO:0022857">
    <property type="term" value="F:transmembrane transporter activity"/>
    <property type="evidence" value="ECO:0007669"/>
    <property type="project" value="InterPro"/>
</dbReference>
<accession>I3TFR1</accession>
<dbReference type="Proteomes" id="UP000005270">
    <property type="component" value="Chromosome"/>
</dbReference>
<dbReference type="Pfam" id="PF02653">
    <property type="entry name" value="BPD_transp_2"/>
    <property type="match status" value="1"/>
</dbReference>
<dbReference type="RefSeq" id="WP_014737849.1">
    <property type="nucleotide sequence ID" value="NC_017954.1"/>
</dbReference>
<reference evidence="7 8" key="1">
    <citation type="journal article" date="2012" name="J. Bacteriol.">
        <title>Complete genome sequence of the hyperthermophilic cellulolytic Crenarchaeon 'Thermogladius cellulolyticus' 1633.</title>
        <authorList>
            <person name="Mardanov A.V."/>
            <person name="Kochetkova T.V."/>
            <person name="Beletsky A.V."/>
            <person name="Bonch-Osmolovskaya E.A."/>
            <person name="Ravin N.V."/>
            <person name="Skryabin K.G."/>
        </authorList>
    </citation>
    <scope>NUCLEOTIDE SEQUENCE [LARGE SCALE GENOMIC DNA]</scope>
    <source>
        <strain evidence="8">DSM 22663 / VKM B-2946 / 1633</strain>
    </source>
</reference>
<organism evidence="7 8">
    <name type="scientific">Thermogladius calderae (strain DSM 22663 / VKM B-2946 / 1633)</name>
    <dbReference type="NCBI Taxonomy" id="1184251"/>
    <lineage>
        <taxon>Archaea</taxon>
        <taxon>Thermoproteota</taxon>
        <taxon>Thermoprotei</taxon>
        <taxon>Desulfurococcales</taxon>
        <taxon>Desulfurococcaceae</taxon>
        <taxon>Thermogladius</taxon>
    </lineage>
</organism>